<protein>
    <recommendedName>
        <fullName evidence="3">Enriched in aromatic and glycine residues box domain-containing protein</fullName>
    </recommendedName>
</protein>
<feature type="compositionally biased region" description="Basic and acidic residues" evidence="2">
    <location>
        <begin position="1"/>
        <end position="13"/>
    </location>
</feature>
<feature type="region of interest" description="Disordered" evidence="2">
    <location>
        <begin position="1"/>
        <end position="38"/>
    </location>
</feature>
<feature type="domain" description="Enriched in aromatic and glycine residues box" evidence="3">
    <location>
        <begin position="1646"/>
        <end position="1676"/>
    </location>
</feature>
<dbReference type="NCBIfam" id="TIGR03834">
    <property type="entry name" value="EAGR_box"/>
    <property type="match status" value="4"/>
</dbReference>
<evidence type="ECO:0000256" key="1">
    <source>
        <dbReference type="SAM" id="Coils"/>
    </source>
</evidence>
<feature type="coiled-coil region" evidence="1">
    <location>
        <begin position="351"/>
        <end position="378"/>
    </location>
</feature>
<dbReference type="EMBL" id="HG937516">
    <property type="protein sequence ID" value="CDN40474.1"/>
    <property type="molecule type" value="Genomic_DNA"/>
</dbReference>
<feature type="domain" description="Enriched in aromatic and glycine residues box" evidence="3">
    <location>
        <begin position="1458"/>
        <end position="1491"/>
    </location>
</feature>
<accession>A0A292IHP7</accession>
<dbReference type="Gene3D" id="3.30.70.3600">
    <property type="match status" value="9"/>
</dbReference>
<keyword evidence="1" id="KW-0175">Coiled coil</keyword>
<dbReference type="Proteomes" id="UP000261764">
    <property type="component" value="Chromosome I"/>
</dbReference>
<feature type="domain" description="Enriched in aromatic and glycine residues box" evidence="3">
    <location>
        <begin position="1885"/>
        <end position="1918"/>
    </location>
</feature>
<feature type="region of interest" description="Disordered" evidence="2">
    <location>
        <begin position="1681"/>
        <end position="1717"/>
    </location>
</feature>
<keyword evidence="5" id="KW-1185">Reference proteome</keyword>
<feature type="compositionally biased region" description="Basic and acidic residues" evidence="2">
    <location>
        <begin position="1681"/>
        <end position="1704"/>
    </location>
</feature>
<sequence>MKDKRMVQKKDKSGSSTVTANKAVRKSAVNKKTEQKTSPAVVDLNGNFKEVSQKGLNDLSYSDYYKNYVSVKKTKPKRVVSSNLVAQKNQPERLFDSPQPISYTHEVATDPYSKYFQQPGQETIDVMPRSVKNEPTQRVFSEPSHVVPPMRFHSQNNPYPANPSQNYHHTSFPHQRPLNQHYFSNQQRPFAVVPPYQFYRNPNPNVFYPNQNFNVAGFNPPYYNPLPYFGPNNHFRPQNQFANQVNHFSPQPLGYHQPLPYQVGHRLTFPTYTNHPNHALVPSNTTDIWDSPSTKQLLDFDPYEPTAHGAKTNRQESKNSLVVANQTDQKDQIARLIDVFQSHAAAQQVMMERQQFQIERQQEMLERLQTRLLEQNDASDYALTAHHGEPDVEAVDFLDVNEQKKSILASVTPVDFKVDDIKLEKPPVVSTPQVSKVTIADANLKPSLSASDVKELIDLALNEKLAALEKKHQQENHLETFVSAVEVKNEPETIELLEEFDQSFGKQDDFKKPDELVNYSDFAQPSDHALTDPLYEESITKPGDNADPYTDLVVDDLSESFAGFQDFEKSSIDDVKIFQKKEVKQEADKQPEVQEDIEQFIADESLAVDLKVEEGEVTFNTDQTAPMVSQKQNPSKRFWEALVGEVEYGYYNNKSWNWIGRFDRLRNWIPYKTPDEAPKIPSIHATLIQTKIDSETFWKKLVDNPDYGHRENGIWVWDGVFDQNFNWIPNPTLDKQCDVFEEVKPVIDLTKKEAVNNNELYAHLIGDEYYGYYDDDHTWVWTGSFTLDGTFIPDNRISNFQPVLPENFGKPKTSKTPLINDSFKDPVFNVVDATNERSEEPKVSDLFQYDIVVDSKQTDFGTTDHSEYLVVNDSETIEFNKKTNLLEADLHHDHDHDIDVFTYLPAETTDIGFEPSQTDALPTFNVSAEPLVEPDKPSISLKDEPIPQIDTSQLPFWSRFEGNPAYGHYDADHNWVWDGYFDDDEKWHDDGAVVEYDPEQLPVISQPAPSVQPTTDEVNRIINFEIVEQNESVSFDISAFEPSKPVLKLSETKKTEPIKTTSEHDRIINFDIVEQGASTGFDLAAFEPSKPILKLEESKKTGPIQTPVSYEPDEIILVEEKKISQPQQPSLLQLVQEAKPVVFNKQKTNDATEQELELSTSRATLTELPIAKNLEEPVSLVEIKDSSAVSFIKSEKPKVVNEIASSPSLMIYEHKDLLENHQVFSNINKPIEDEPLLVHVEESIIPSVPIEVESNEPLETIAAFEPETFDDYVPPVQMQPTEEISIDVDLVDDVVEESTTEEPYEPVIFLVNDEPLMKAGAQFESLAQAEQEAKKAALFKNGVPTFYPEEFVEFADEQLVAVDDYQEEPVSVILQELENIGIEVTVERDFAPDIIEQTPTTFTQELENSAMEEVDPAVQADLQEVENVPVEVLHEDLNETSMDESDEAVAKDGETNASFWEKFVGNPHYGHVNADNEWVWHGAFDENENFVLFDEYATQQEQTAGATAEEAISPFWTQFIGNSAYGHYDENHQWQWDGSFQDDKEHTWIPDQKMQDAQETIVEREPIVDNENSVATQSELEPTHREEFNEPQEVSVEPSDIAEPRFDQDLPNSEDSSQPEETIDEPNFESGLAANEPESADAEEVFWSKFVDDPNYGHYDENGEWVWDGYFEDDEQHTWVHNEPQDEVELGHQEADFTEPRFDQDLPNSEDSSQPEEIIDEPNFESGLINDDALLTKTQSLDNELSAMTPETEEPVAEAIDGPNFASGLAANEPESADTEEVFWSKFVDDPNYGHYDENGEWVWDGYFEDDDNHTWVSNKPESETLPKTSAEALATEAKDTIEGLDEVSESTEPVKQVEASENEVAIEAIEGENFITADENGEIDFEKYVGNENFGYYDDREEWQWYDGDFDEDGNWFVYEKDDSEVENYDVTKDIPVLKDVGTSRIDADDWLSKFDGNSADALFNDKYSE</sequence>
<organism evidence="4 5">
    <name type="scientific">Mycoplasma amphoriforme A39</name>
    <dbReference type="NCBI Taxonomy" id="572419"/>
    <lineage>
        <taxon>Bacteria</taxon>
        <taxon>Bacillati</taxon>
        <taxon>Mycoplasmatota</taxon>
        <taxon>Mollicutes</taxon>
        <taxon>Mycoplasmataceae</taxon>
        <taxon>Mycoplasma</taxon>
    </lineage>
</organism>
<proteinExistence type="predicted"/>
<evidence type="ECO:0000259" key="3">
    <source>
        <dbReference type="Pfam" id="PF16713"/>
    </source>
</evidence>
<feature type="domain" description="Enriched in aromatic and glycine residues box" evidence="3">
    <location>
        <begin position="761"/>
        <end position="792"/>
    </location>
</feature>
<name>A0A292IHP7_9MOLU</name>
<feature type="domain" description="Enriched in aromatic and glycine residues box" evidence="3">
    <location>
        <begin position="955"/>
        <end position="987"/>
    </location>
</feature>
<dbReference type="KEGG" id="mamp:MAMA39_03540"/>
<gene>
    <name evidence="4" type="ORF">MAMA39_03540</name>
</gene>
<feature type="compositionally biased region" description="Polar residues" evidence="2">
    <location>
        <begin position="1570"/>
        <end position="1580"/>
    </location>
</feature>
<feature type="region of interest" description="Disordered" evidence="2">
    <location>
        <begin position="1565"/>
        <end position="1625"/>
    </location>
</feature>
<evidence type="ECO:0000256" key="2">
    <source>
        <dbReference type="SAM" id="MobiDB-lite"/>
    </source>
</evidence>
<evidence type="ECO:0000313" key="5">
    <source>
        <dbReference type="Proteomes" id="UP000261764"/>
    </source>
</evidence>
<dbReference type="InterPro" id="IPR038145">
    <property type="entry name" value="EAGR_sf"/>
</dbReference>
<feature type="domain" description="Enriched in aromatic and glycine residues box" evidence="3">
    <location>
        <begin position="697"/>
        <end position="728"/>
    </location>
</feature>
<evidence type="ECO:0000313" key="4">
    <source>
        <dbReference type="EMBL" id="CDN40474.1"/>
    </source>
</evidence>
<dbReference type="Pfam" id="PF16713">
    <property type="entry name" value="EAGR_box"/>
    <property type="match status" value="9"/>
</dbReference>
<dbReference type="InterPro" id="IPR022466">
    <property type="entry name" value="EAGR_box"/>
</dbReference>
<feature type="domain" description="Enriched in aromatic and glycine residues box" evidence="3">
    <location>
        <begin position="1514"/>
        <end position="1545"/>
    </location>
</feature>
<reference evidence="4 5" key="1">
    <citation type="journal article" date="2015" name="Clin. Infect. Dis.">
        <title>Genomic Investigations unmask Mycoplasma amphoriforme, a new respiratory pathogen.</title>
        <authorList>
            <person name="Gillespie S.H."/>
            <person name="Ling C.L."/>
            <person name="Oravcova K."/>
            <person name="Pinheiro M."/>
            <person name="Wells L."/>
            <person name="Bryant J.M."/>
            <person name="McHugh T.D."/>
            <person name="Bebear C."/>
            <person name="Webster D."/>
            <person name="Harris S.R."/>
            <person name="Seth-Smith H.M."/>
            <person name="Thomson N.R."/>
        </authorList>
    </citation>
    <scope>NUCLEOTIDE SEQUENCE [LARGE SCALE GENOMIC DNA]</scope>
    <source>
        <strain evidence="4 5">A39</strain>
    </source>
</reference>
<feature type="domain" description="Enriched in aromatic and glycine residues box" evidence="3">
    <location>
        <begin position="637"/>
        <end position="669"/>
    </location>
</feature>
<feature type="domain" description="Enriched in aromatic and glycine residues box" evidence="3">
    <location>
        <begin position="1783"/>
        <end position="1813"/>
    </location>
</feature>